<proteinExistence type="predicted"/>
<evidence type="ECO:0000313" key="2">
    <source>
        <dbReference type="EMBL" id="NHN34865.1"/>
    </source>
</evidence>
<keyword evidence="3" id="KW-1185">Reference proteome</keyword>
<evidence type="ECO:0000313" key="3">
    <source>
        <dbReference type="Proteomes" id="UP001165962"/>
    </source>
</evidence>
<evidence type="ECO:0000256" key="1">
    <source>
        <dbReference type="SAM" id="MobiDB-lite"/>
    </source>
</evidence>
<feature type="region of interest" description="Disordered" evidence="1">
    <location>
        <begin position="1"/>
        <end position="26"/>
    </location>
</feature>
<comment type="caution">
    <text evidence="2">The sequence shown here is derived from an EMBL/GenBank/DDBJ whole genome shotgun (WGS) entry which is preliminary data.</text>
</comment>
<gene>
    <name evidence="2" type="ORF">G9U52_34540</name>
</gene>
<feature type="compositionally biased region" description="Low complexity" evidence="1">
    <location>
        <begin position="17"/>
        <end position="26"/>
    </location>
</feature>
<organism evidence="2 3">
    <name type="scientific">Paenibacillus agricola</name>
    <dbReference type="NCBI Taxonomy" id="2716264"/>
    <lineage>
        <taxon>Bacteria</taxon>
        <taxon>Bacillati</taxon>
        <taxon>Bacillota</taxon>
        <taxon>Bacilli</taxon>
        <taxon>Bacillales</taxon>
        <taxon>Paenibacillaceae</taxon>
        <taxon>Paenibacillus</taxon>
    </lineage>
</organism>
<protein>
    <submittedName>
        <fullName evidence="2">Uncharacterized protein</fullName>
    </submittedName>
</protein>
<sequence length="155" mass="16605">MKDKGLSSIKPRPTAPTPTTALPSLPTTDLLPRIAEIKDAVTKVAEDNGLTVRVEKDAVVVLSVDKKIGLVKLESNPKMIGVEMISTGTGKDTATLELMVKVMQAAGIPVDDSFADTLNGAIKTRQNSTLIAGKYSLSVEPSTKLYKDISIHIRY</sequence>
<dbReference type="Proteomes" id="UP001165962">
    <property type="component" value="Unassembled WGS sequence"/>
</dbReference>
<accession>A0ABX0JEB1</accession>
<dbReference type="EMBL" id="JAAOIW010000023">
    <property type="protein sequence ID" value="NHN34865.1"/>
    <property type="molecule type" value="Genomic_DNA"/>
</dbReference>
<reference evidence="2" key="1">
    <citation type="submission" date="2020-03" db="EMBL/GenBank/DDBJ databases">
        <title>Draft sequencing of Paenibacilllus sp. S3N08.</title>
        <authorList>
            <person name="Kim D.-U."/>
        </authorList>
    </citation>
    <scope>NUCLEOTIDE SEQUENCE</scope>
    <source>
        <strain evidence="2">S3N08</strain>
    </source>
</reference>
<name>A0ABX0JEB1_9BACL</name>
<dbReference type="RefSeq" id="WP_166156629.1">
    <property type="nucleotide sequence ID" value="NZ_JAAOIW010000023.1"/>
</dbReference>